<evidence type="ECO:0000313" key="4">
    <source>
        <dbReference type="EMBL" id="KMO87230.1"/>
    </source>
</evidence>
<dbReference type="RefSeq" id="WP_053078136.1">
    <property type="nucleotide sequence ID" value="NZ_FUXD01000008.1"/>
</dbReference>
<reference evidence="4 5" key="1">
    <citation type="submission" date="2015-06" db="EMBL/GenBank/DDBJ databases">
        <title>Draft genome sequence of beer spoilage bacterium Megasphaera cerevisiae type strain 20462.</title>
        <authorList>
            <person name="Kutumbaka K."/>
            <person name="Pasmowitz J."/>
            <person name="Mategko J."/>
            <person name="Reyes D."/>
            <person name="Friedrich A."/>
            <person name="Han S."/>
            <person name="Martens-Habbena W."/>
            <person name="Neal-McKinney J."/>
            <person name="Janagama H.K."/>
            <person name="Nadala C."/>
            <person name="Samadpour M."/>
        </authorList>
    </citation>
    <scope>NUCLEOTIDE SEQUENCE [LARGE SCALE GENOMIC DNA]</scope>
    <source>
        <strain evidence="4 5">DSM 20462</strain>
    </source>
</reference>
<dbReference type="PANTHER" id="PTHR37813">
    <property type="entry name" value="FELS-2 PROPHAGE PROTEIN"/>
    <property type="match status" value="1"/>
</dbReference>
<dbReference type="OrthoDB" id="9780715at2"/>
<comment type="caution">
    <text evidence="4">The sequence shown here is derived from an EMBL/GenBank/DDBJ whole genome shotgun (WGS) entry which is preliminary data.</text>
</comment>
<dbReference type="AlphaFoldDB" id="A0A0J6WUL5"/>
<evidence type="ECO:0000256" key="2">
    <source>
        <dbReference type="SAM" id="MobiDB-lite"/>
    </source>
</evidence>
<evidence type="ECO:0000256" key="1">
    <source>
        <dbReference type="ARBA" id="ARBA00022612"/>
    </source>
</evidence>
<dbReference type="Gene3D" id="1.20.120.20">
    <property type="entry name" value="Apolipoprotein"/>
    <property type="match status" value="1"/>
</dbReference>
<keyword evidence="5" id="KW-1185">Reference proteome</keyword>
<evidence type="ECO:0000313" key="5">
    <source>
        <dbReference type="Proteomes" id="UP000036503"/>
    </source>
</evidence>
<proteinExistence type="predicted"/>
<dbReference type="EMBL" id="LEKT01000008">
    <property type="protein sequence ID" value="KMO87230.1"/>
    <property type="molecule type" value="Genomic_DNA"/>
</dbReference>
<dbReference type="PATRIC" id="fig|1122219.3.peg.3139"/>
<dbReference type="Proteomes" id="UP000036503">
    <property type="component" value="Unassembled WGS sequence"/>
</dbReference>
<organism evidence="4 5">
    <name type="scientific">Megasphaera cerevisiae DSM 20462</name>
    <dbReference type="NCBI Taxonomy" id="1122219"/>
    <lineage>
        <taxon>Bacteria</taxon>
        <taxon>Bacillati</taxon>
        <taxon>Bacillota</taxon>
        <taxon>Negativicutes</taxon>
        <taxon>Veillonellales</taxon>
        <taxon>Veillonellaceae</taxon>
        <taxon>Megasphaera</taxon>
    </lineage>
</organism>
<gene>
    <name evidence="4" type="ORF">AB840_04165</name>
</gene>
<feature type="domain" description="Phage tail tape measure protein" evidence="3">
    <location>
        <begin position="187"/>
        <end position="391"/>
    </location>
</feature>
<dbReference type="Pfam" id="PF10145">
    <property type="entry name" value="PhageMin_Tail"/>
    <property type="match status" value="1"/>
</dbReference>
<dbReference type="PANTHER" id="PTHR37813:SF1">
    <property type="entry name" value="FELS-2 PROPHAGE PROTEIN"/>
    <property type="match status" value="1"/>
</dbReference>
<dbReference type="InterPro" id="IPR010090">
    <property type="entry name" value="Phage_tape_meas"/>
</dbReference>
<evidence type="ECO:0000259" key="3">
    <source>
        <dbReference type="Pfam" id="PF10145"/>
    </source>
</evidence>
<feature type="region of interest" description="Disordered" evidence="2">
    <location>
        <begin position="576"/>
        <end position="599"/>
    </location>
</feature>
<dbReference type="NCBIfam" id="TIGR01760">
    <property type="entry name" value="tape_meas_TP901"/>
    <property type="match status" value="1"/>
</dbReference>
<name>A0A0J6WUL5_9FIRM</name>
<keyword evidence="1" id="KW-1188">Viral release from host cell</keyword>
<sequence length="997" mass="103427">MNGYVLSATLELKDKLTGTVNEARKGLKNLKESAQGVPSSLQSAAASFEKTGASAKMLISGVEAAKKSLSGIKGTYTTRLEAKDEATSKIKRVQEELNQFKGKTYTAMINVKNNMAKDGGMGGKLSNGMSNMAGGMLMGTSLQMAGAAGIGYGIYDTIKTYMDFEAQLSEIKALTGLDAAAMDQVKEKAMELGQATVFGNTEVAKGMAELLKAGVDIKDVLGDASEAALNLAVAGDIALPDAAEIMSTAMNAFKVDDATHAADTLAGAANASATSVGELKYSLAACSAVAAGAGMSFDDTNTALAVFAQNGLKGSDAGTSLKTMLSNLVPKGKTAVAAFEKLNLLTESGSSAFFDAAGNMKSLADIAGLLNNRMKDMTKEEQLSTLYDMFGSDAIRGGMILLREGADGVTNMFQEMNKVTAKDVAIARMDNLKGDIEQLSGAWENFQDTLMDSHNSFGLRGFITELTDVVQYAGTVIKDGFDFSDVFKIAGKGINDLKNKFLEFDGVGSVLAGGVLAAGLYKITKLALKAKDAVTGLGGTKLGGGIGDAAGMAREMIVNAQTVIVNGLKSASGNGTTILGPDGKPMKQKPMPTGTSIPKASSRWSKLLGRAPIIGTVLALGSSALDVAYAPEGQRGTAAASAIGGLGGMWAGGKLGAMSGAAIGSIFGPAGTAVGGAIGGIAGGAAGYFGGSALGETVANAIDLSSKWDAIKKGASETWDWIKNGAATAVQSLSDTWGAISSWFSSNIWEPIKNDAIGALNFIVGIGAVVWDAIEPYWDAAVNWIDSNVWQPIADFASSCWSGITDVAKSCWDSVTGAFSTAADWFDSNVWQPITSSVSGPVTAIENSFSEAVGSIKSAFGGLADWFNENVWEPIKSRGSSAWGWISNNVSYVQNRGSKITGLSGHATGSSYFEGGLTQINEHGGEIVDLPQGSRIYPAATTQRIIEQQMGRSRNSSGGILFTGNTFVVREEADIDKIAHQLFQLAEQANLNYGGDY</sequence>
<accession>A0A0J6WUL5</accession>
<protein>
    <recommendedName>
        <fullName evidence="3">Phage tail tape measure protein domain-containing protein</fullName>
    </recommendedName>
</protein>
<dbReference type="InParanoid" id="A0A0J6WUL5"/>